<evidence type="ECO:0000313" key="4">
    <source>
        <dbReference type="Proteomes" id="UP001576784"/>
    </source>
</evidence>
<evidence type="ECO:0000259" key="2">
    <source>
        <dbReference type="Pfam" id="PF09990"/>
    </source>
</evidence>
<keyword evidence="4" id="KW-1185">Reference proteome</keyword>
<name>A0ABV4XJ81_9CYAN</name>
<dbReference type="EMBL" id="JBHFNR010000017">
    <property type="protein sequence ID" value="MFB2891766.1"/>
    <property type="molecule type" value="Genomic_DNA"/>
</dbReference>
<dbReference type="Proteomes" id="UP001576784">
    <property type="component" value="Unassembled WGS sequence"/>
</dbReference>
<keyword evidence="1" id="KW-0472">Membrane</keyword>
<evidence type="ECO:0000256" key="1">
    <source>
        <dbReference type="SAM" id="Phobius"/>
    </source>
</evidence>
<organism evidence="3 4">
    <name type="scientific">Floridaenema flaviceps BLCC-F50</name>
    <dbReference type="NCBI Taxonomy" id="3153642"/>
    <lineage>
        <taxon>Bacteria</taxon>
        <taxon>Bacillati</taxon>
        <taxon>Cyanobacteriota</taxon>
        <taxon>Cyanophyceae</taxon>
        <taxon>Oscillatoriophycideae</taxon>
        <taxon>Aerosakkonematales</taxon>
        <taxon>Aerosakkonemataceae</taxon>
        <taxon>Floridanema</taxon>
        <taxon>Floridanema flaviceps</taxon>
    </lineage>
</organism>
<feature type="transmembrane region" description="Helical" evidence="1">
    <location>
        <begin position="159"/>
        <end position="178"/>
    </location>
</feature>
<accession>A0ABV4XJ81</accession>
<dbReference type="RefSeq" id="WP_413261443.1">
    <property type="nucleotide sequence ID" value="NZ_JBHFNR010000017.1"/>
</dbReference>
<proteinExistence type="predicted"/>
<evidence type="ECO:0000313" key="3">
    <source>
        <dbReference type="EMBL" id="MFB2891766.1"/>
    </source>
</evidence>
<keyword evidence="1" id="KW-1133">Transmembrane helix</keyword>
<sequence>MITLLLGLTGIKVGANGLPYSIPIHPQLVHLTLGLVIIAIAFDIAGTLFPLGKPIFKFLALPAIRSSFYEVGWYNLLAAAIVTFFTVAAGFFELMLAKPPTNKISDWGLNANLTMLFHGLGGILLLTIICAMTVWRGFQRYRSRSVPLSVSRKDRPREVQWSYLLVGIVLLGVLYIHGTLGAQLGDEFGIHNTAANLLKHGKNPNEILIEKSSNR</sequence>
<keyword evidence="1" id="KW-0812">Transmembrane</keyword>
<feature type="domain" description="DUF2231" evidence="2">
    <location>
        <begin position="22"/>
        <end position="193"/>
    </location>
</feature>
<feature type="transmembrane region" description="Helical" evidence="1">
    <location>
        <begin position="73"/>
        <end position="96"/>
    </location>
</feature>
<protein>
    <submittedName>
        <fullName evidence="3">DUF2231 domain-containing protein</fullName>
    </submittedName>
</protein>
<gene>
    <name evidence="3" type="ORF">ACE1CI_02365</name>
</gene>
<feature type="transmembrane region" description="Helical" evidence="1">
    <location>
        <begin position="31"/>
        <end position="52"/>
    </location>
</feature>
<comment type="caution">
    <text evidence="3">The sequence shown here is derived from an EMBL/GenBank/DDBJ whole genome shotgun (WGS) entry which is preliminary data.</text>
</comment>
<dbReference type="InterPro" id="IPR019251">
    <property type="entry name" value="DUF2231_TM"/>
</dbReference>
<feature type="transmembrane region" description="Helical" evidence="1">
    <location>
        <begin position="116"/>
        <end position="138"/>
    </location>
</feature>
<reference evidence="3 4" key="1">
    <citation type="submission" date="2024-09" db="EMBL/GenBank/DDBJ databases">
        <title>Floridaenema gen nov. (Aerosakkonemataceae, Aerosakkonematales ord. nov., Cyanobacteria) from benthic tropical and subtropical fresh waters, with the description of four new species.</title>
        <authorList>
            <person name="Moretto J.A."/>
            <person name="Berthold D.E."/>
            <person name="Lefler F.W."/>
            <person name="Huang I.-S."/>
            <person name="Laughinghouse H. IV."/>
        </authorList>
    </citation>
    <scope>NUCLEOTIDE SEQUENCE [LARGE SCALE GENOMIC DNA]</scope>
    <source>
        <strain evidence="3 4">BLCC-F50</strain>
    </source>
</reference>
<dbReference type="Pfam" id="PF09990">
    <property type="entry name" value="DUF2231"/>
    <property type="match status" value="1"/>
</dbReference>